<reference evidence="2" key="1">
    <citation type="journal article" date="2017" name="Genome Biol.">
        <title>Comparative genomics reveals high biological diversity and specific adaptations in the industrially and medically important fungal genus Aspergillus.</title>
        <authorList>
            <person name="de Vries R.P."/>
            <person name="Riley R."/>
            <person name="Wiebenga A."/>
            <person name="Aguilar-Osorio G."/>
            <person name="Amillis S."/>
            <person name="Uchima C.A."/>
            <person name="Anderluh G."/>
            <person name="Asadollahi M."/>
            <person name="Askin M."/>
            <person name="Barry K."/>
            <person name="Battaglia E."/>
            <person name="Bayram O."/>
            <person name="Benocci T."/>
            <person name="Braus-Stromeyer S.A."/>
            <person name="Caldana C."/>
            <person name="Canovas D."/>
            <person name="Cerqueira G.C."/>
            <person name="Chen F."/>
            <person name="Chen W."/>
            <person name="Choi C."/>
            <person name="Clum A."/>
            <person name="Dos Santos R.A."/>
            <person name="Damasio A.R."/>
            <person name="Diallinas G."/>
            <person name="Emri T."/>
            <person name="Fekete E."/>
            <person name="Flipphi M."/>
            <person name="Freyberg S."/>
            <person name="Gallo A."/>
            <person name="Gournas C."/>
            <person name="Habgood R."/>
            <person name="Hainaut M."/>
            <person name="Harispe M.L."/>
            <person name="Henrissat B."/>
            <person name="Hilden K.S."/>
            <person name="Hope R."/>
            <person name="Hossain A."/>
            <person name="Karabika E."/>
            <person name="Karaffa L."/>
            <person name="Karanyi Z."/>
            <person name="Krasevec N."/>
            <person name="Kuo A."/>
            <person name="Kusch H."/>
            <person name="LaButti K."/>
            <person name="Lagendijk E.L."/>
            <person name="Lapidus A."/>
            <person name="Levasseur A."/>
            <person name="Lindquist E."/>
            <person name="Lipzen A."/>
            <person name="Logrieco A.F."/>
            <person name="MacCabe A."/>
            <person name="Maekelae M.R."/>
            <person name="Malavazi I."/>
            <person name="Melin P."/>
            <person name="Meyer V."/>
            <person name="Mielnichuk N."/>
            <person name="Miskei M."/>
            <person name="Molnar A.P."/>
            <person name="Mule G."/>
            <person name="Ngan C.Y."/>
            <person name="Orejas M."/>
            <person name="Orosz E."/>
            <person name="Ouedraogo J.P."/>
            <person name="Overkamp K.M."/>
            <person name="Park H.-S."/>
            <person name="Perrone G."/>
            <person name="Piumi F."/>
            <person name="Punt P.J."/>
            <person name="Ram A.F."/>
            <person name="Ramon A."/>
            <person name="Rauscher S."/>
            <person name="Record E."/>
            <person name="Riano-Pachon D.M."/>
            <person name="Robert V."/>
            <person name="Roehrig J."/>
            <person name="Ruller R."/>
            <person name="Salamov A."/>
            <person name="Salih N.S."/>
            <person name="Samson R.A."/>
            <person name="Sandor E."/>
            <person name="Sanguinetti M."/>
            <person name="Schuetze T."/>
            <person name="Sepcic K."/>
            <person name="Shelest E."/>
            <person name="Sherlock G."/>
            <person name="Sophianopoulou V."/>
            <person name="Squina F.M."/>
            <person name="Sun H."/>
            <person name="Susca A."/>
            <person name="Todd R.B."/>
            <person name="Tsang A."/>
            <person name="Unkles S.E."/>
            <person name="van de Wiele N."/>
            <person name="van Rossen-Uffink D."/>
            <person name="Oliveira J.V."/>
            <person name="Vesth T.C."/>
            <person name="Visser J."/>
            <person name="Yu J.-H."/>
            <person name="Zhou M."/>
            <person name="Andersen M.R."/>
            <person name="Archer D.B."/>
            <person name="Baker S.E."/>
            <person name="Benoit I."/>
            <person name="Brakhage A.A."/>
            <person name="Braus G.H."/>
            <person name="Fischer R."/>
            <person name="Frisvad J.C."/>
            <person name="Goldman G.H."/>
            <person name="Houbraken J."/>
            <person name="Oakley B."/>
            <person name="Pocsi I."/>
            <person name="Scazzocchio C."/>
            <person name="Seiboth B."/>
            <person name="vanKuyk P.A."/>
            <person name="Wortman J."/>
            <person name="Dyer P.S."/>
            <person name="Grigoriev I.V."/>
        </authorList>
    </citation>
    <scope>NUCLEOTIDE SEQUENCE [LARGE SCALE GENOMIC DNA]</scope>
    <source>
        <strain evidence="2">CBS 106.47</strain>
    </source>
</reference>
<sequence length="112" mass="12759">MNRKRSPHPMHHSHTTCTFWVLLSREWIDLASVRVDQVPNLLGWFESGRREGRLSGILEMGISPPLSFSRSTPVTEQHLSPRLSIYGVVYSTLPVAFLHSSIRTHSLLPQTK</sequence>
<accession>A0A1M3TAH3</accession>
<name>A0A1M3TAH3_ASPLC</name>
<dbReference type="Proteomes" id="UP000184063">
    <property type="component" value="Unassembled WGS sequence"/>
</dbReference>
<evidence type="ECO:0000313" key="1">
    <source>
        <dbReference type="EMBL" id="OJZ83758.1"/>
    </source>
</evidence>
<gene>
    <name evidence="1" type="ORF">ASPFODRAFT_287076</name>
</gene>
<dbReference type="AlphaFoldDB" id="A0A1M3TAH3"/>
<protein>
    <submittedName>
        <fullName evidence="1">Uncharacterized protein</fullName>
    </submittedName>
</protein>
<organism evidence="1 2">
    <name type="scientific">Aspergillus luchuensis (strain CBS 106.47)</name>
    <dbReference type="NCBI Taxonomy" id="1137211"/>
    <lineage>
        <taxon>Eukaryota</taxon>
        <taxon>Fungi</taxon>
        <taxon>Dikarya</taxon>
        <taxon>Ascomycota</taxon>
        <taxon>Pezizomycotina</taxon>
        <taxon>Eurotiomycetes</taxon>
        <taxon>Eurotiomycetidae</taxon>
        <taxon>Eurotiales</taxon>
        <taxon>Aspergillaceae</taxon>
        <taxon>Aspergillus</taxon>
        <taxon>Aspergillus subgen. Circumdati</taxon>
    </lineage>
</organism>
<dbReference type="VEuPathDB" id="FungiDB:ASPFODRAFT_287076"/>
<proteinExistence type="predicted"/>
<evidence type="ECO:0000313" key="2">
    <source>
        <dbReference type="Proteomes" id="UP000184063"/>
    </source>
</evidence>
<dbReference type="EMBL" id="KV878245">
    <property type="protein sequence ID" value="OJZ83758.1"/>
    <property type="molecule type" value="Genomic_DNA"/>
</dbReference>